<dbReference type="KEGG" id="nao:Y958_03070"/>
<dbReference type="Gene3D" id="3.30.2310.20">
    <property type="entry name" value="RelE-like"/>
    <property type="match status" value="1"/>
</dbReference>
<keyword evidence="2" id="KW-1277">Toxin-antitoxin system</keyword>
<dbReference type="PANTHER" id="PTHR33755">
    <property type="entry name" value="TOXIN PARE1-RELATED"/>
    <property type="match status" value="1"/>
</dbReference>
<gene>
    <name evidence="3" type="ORF">Y958_03070</name>
</gene>
<sequence length="96" mass="10820">MKVRWTRPATRNLVDIHDYLNQFNSAAALKLVKSLRAQAQGLGSHPQKGRPGRINGTRELVISGTDFIIAYQIAETCVDILAVRHTAREWPARLDR</sequence>
<dbReference type="AlphaFoldDB" id="A0A248JMG9"/>
<evidence type="ECO:0000256" key="1">
    <source>
        <dbReference type="ARBA" id="ARBA00006226"/>
    </source>
</evidence>
<dbReference type="EMBL" id="CP022110">
    <property type="protein sequence ID" value="ASG19922.1"/>
    <property type="molecule type" value="Genomic_DNA"/>
</dbReference>
<dbReference type="Pfam" id="PF05016">
    <property type="entry name" value="ParE_toxin"/>
    <property type="match status" value="1"/>
</dbReference>
<dbReference type="InterPro" id="IPR051803">
    <property type="entry name" value="TA_system_RelE-like_toxin"/>
</dbReference>
<dbReference type="NCBIfam" id="TIGR02385">
    <property type="entry name" value="RelE_StbE"/>
    <property type="match status" value="1"/>
</dbReference>
<dbReference type="InterPro" id="IPR035093">
    <property type="entry name" value="RelE/ParE_toxin_dom_sf"/>
</dbReference>
<evidence type="ECO:0000256" key="2">
    <source>
        <dbReference type="ARBA" id="ARBA00022649"/>
    </source>
</evidence>
<protein>
    <submittedName>
        <fullName evidence="3">Type II toxin-antitoxin system mRNA interferase toxin, RelE/StbE family</fullName>
    </submittedName>
</protein>
<evidence type="ECO:0000313" key="4">
    <source>
        <dbReference type="Proteomes" id="UP000197153"/>
    </source>
</evidence>
<proteinExistence type="inferred from homology"/>
<dbReference type="Proteomes" id="UP000197153">
    <property type="component" value="Chromosome 1"/>
</dbReference>
<evidence type="ECO:0000313" key="3">
    <source>
        <dbReference type="EMBL" id="ASG19922.1"/>
    </source>
</evidence>
<name>A0A248JMG9_9PROT</name>
<dbReference type="InterPro" id="IPR007712">
    <property type="entry name" value="RelE/ParE_toxin"/>
</dbReference>
<organism evidence="3 4">
    <name type="scientific">Nitrospirillum viridazoti CBAmc</name>
    <dbReference type="NCBI Taxonomy" id="1441467"/>
    <lineage>
        <taxon>Bacteria</taxon>
        <taxon>Pseudomonadati</taxon>
        <taxon>Pseudomonadota</taxon>
        <taxon>Alphaproteobacteria</taxon>
        <taxon>Rhodospirillales</taxon>
        <taxon>Azospirillaceae</taxon>
        <taxon>Nitrospirillum</taxon>
        <taxon>Nitrospirillum viridazoti</taxon>
    </lineage>
</organism>
<comment type="similarity">
    <text evidence="1">Belongs to the RelE toxin family.</text>
</comment>
<accession>A0A248JMG9</accession>
<reference evidence="3 4" key="1">
    <citation type="submission" date="2017-06" db="EMBL/GenBank/DDBJ databases">
        <title>Complete genome sequence of Nitrospirillum amazonense strain CBAmC, an endophytic nitrogen-fixing and plant growth-promoting bacterium, isolated from sugarcane.</title>
        <authorList>
            <person name="Schwab S."/>
            <person name="dos Santos Teixeira K.R."/>
            <person name="Simoes Araujo J.L."/>
            <person name="Soares Vidal M."/>
            <person name="Borges de Freitas H.R."/>
            <person name="Rivello Crivelaro A.L."/>
            <person name="Bueno de Camargo Nunes A."/>
            <person name="dos Santos C.M."/>
            <person name="Palmeira da Silva Rosa D."/>
            <person name="da Silva Padilha D."/>
            <person name="da Silva E."/>
            <person name="Araujo Terra L."/>
            <person name="Soares Mendes V."/>
            <person name="Farinelli L."/>
            <person name="Magalhaes Cruz L."/>
            <person name="Baldani J.I."/>
        </authorList>
    </citation>
    <scope>NUCLEOTIDE SEQUENCE [LARGE SCALE GENOMIC DNA]</scope>
    <source>
        <strain evidence="3 4">CBAmC</strain>
    </source>
</reference>
<keyword evidence="4" id="KW-1185">Reference proteome</keyword>